<dbReference type="PANTHER" id="PTHR46890:SF48">
    <property type="entry name" value="RNA-DIRECTED DNA POLYMERASE"/>
    <property type="match status" value="1"/>
</dbReference>
<dbReference type="Proteomes" id="UP001652660">
    <property type="component" value="Chromosome 8e"/>
</dbReference>
<dbReference type="GeneID" id="140012716"/>
<protein>
    <recommendedName>
        <fullName evidence="1">Reverse transcriptase domain-containing protein</fullName>
    </recommendedName>
</protein>
<proteinExistence type="predicted"/>
<organism evidence="2 3">
    <name type="scientific">Coffea arabica</name>
    <name type="common">Arabian coffee</name>
    <dbReference type="NCBI Taxonomy" id="13443"/>
    <lineage>
        <taxon>Eukaryota</taxon>
        <taxon>Viridiplantae</taxon>
        <taxon>Streptophyta</taxon>
        <taxon>Embryophyta</taxon>
        <taxon>Tracheophyta</taxon>
        <taxon>Spermatophyta</taxon>
        <taxon>Magnoliopsida</taxon>
        <taxon>eudicotyledons</taxon>
        <taxon>Gunneridae</taxon>
        <taxon>Pentapetalae</taxon>
        <taxon>asterids</taxon>
        <taxon>lamiids</taxon>
        <taxon>Gentianales</taxon>
        <taxon>Rubiaceae</taxon>
        <taxon>Ixoroideae</taxon>
        <taxon>Gardenieae complex</taxon>
        <taxon>Bertiereae - Coffeeae clade</taxon>
        <taxon>Coffeeae</taxon>
        <taxon>Coffea</taxon>
    </lineage>
</organism>
<dbReference type="Pfam" id="PF00078">
    <property type="entry name" value="RVT_1"/>
    <property type="match status" value="1"/>
</dbReference>
<accession>A0ABM4VC50</accession>
<keyword evidence="2" id="KW-1185">Reference proteome</keyword>
<reference evidence="3" key="1">
    <citation type="submission" date="2025-08" db="UniProtKB">
        <authorList>
            <consortium name="RefSeq"/>
        </authorList>
    </citation>
    <scope>IDENTIFICATION</scope>
    <source>
        <tissue evidence="3">Leaves</tissue>
    </source>
</reference>
<evidence type="ECO:0000313" key="3">
    <source>
        <dbReference type="RefSeq" id="XP_071917104.1"/>
    </source>
</evidence>
<dbReference type="RefSeq" id="XP_071917104.1">
    <property type="nucleotide sequence ID" value="XM_072061003.1"/>
</dbReference>
<gene>
    <name evidence="3" type="primary">LOC140012716</name>
</gene>
<name>A0ABM4VC50_COFAR</name>
<dbReference type="InterPro" id="IPR000477">
    <property type="entry name" value="RT_dom"/>
</dbReference>
<evidence type="ECO:0000259" key="1">
    <source>
        <dbReference type="Pfam" id="PF00078"/>
    </source>
</evidence>
<feature type="domain" description="Reverse transcriptase" evidence="1">
    <location>
        <begin position="146"/>
        <end position="251"/>
    </location>
</feature>
<sequence length="278" mass="31684">MDPLAHEEEQLQPRRFERLQDKRAQLTIQRIKNSEGVYIEGEDNIGVVAIDFFKSLLTESSAVDNQAILKLFNNISSLVTPQQNEQLIREVTKDEVKNALFDLDGHSATRCDGFGCRLYTYCWEVISDDVFQATREFMSGVPIPKGIASTMELVSSIDKGARGHNVILKLDIMKAFDRVAWDFLSRLLAQFGFHSWFISWIMNNLASAWFSILVNGKPCGFFQAKRGLKQRDPLSPFSFHIGVGDFELRIEEFDFIKEIATICNRPRVYPNFALSICG</sequence>
<evidence type="ECO:0000313" key="2">
    <source>
        <dbReference type="Proteomes" id="UP001652660"/>
    </source>
</evidence>
<dbReference type="InterPro" id="IPR052343">
    <property type="entry name" value="Retrotransposon-Effector_Assoc"/>
</dbReference>
<dbReference type="PANTHER" id="PTHR46890">
    <property type="entry name" value="NON-LTR RETROLELEMENT REVERSE TRANSCRIPTASE-LIKE PROTEIN-RELATED"/>
    <property type="match status" value="1"/>
</dbReference>